<keyword evidence="1" id="KW-0732">Signal</keyword>
<dbReference type="NCBIfam" id="NF038117">
    <property type="entry name" value="choice_anch_I"/>
    <property type="match status" value="1"/>
</dbReference>
<dbReference type="GO" id="GO:0003677">
    <property type="term" value="F:DNA binding"/>
    <property type="evidence" value="ECO:0007669"/>
    <property type="project" value="UniProtKB-KW"/>
</dbReference>
<dbReference type="InterPro" id="IPR052956">
    <property type="entry name" value="Mesenchyme-surface_protein"/>
</dbReference>
<keyword evidence="4" id="KW-1185">Reference proteome</keyword>
<gene>
    <name evidence="3" type="ORF">H4683_002716</name>
</gene>
<protein>
    <submittedName>
        <fullName evidence="3">DNA-binding beta-propeller fold protein YncE</fullName>
    </submittedName>
</protein>
<proteinExistence type="predicted"/>
<keyword evidence="3" id="KW-0238">DNA-binding</keyword>
<dbReference type="PANTHER" id="PTHR46928:SF1">
    <property type="entry name" value="MESENCHYME-SPECIFIC CELL SURFACE GLYCOPROTEIN"/>
    <property type="match status" value="1"/>
</dbReference>
<organism evidence="3 4">
    <name type="scientific">Sporosarcina limicola</name>
    <dbReference type="NCBI Taxonomy" id="34101"/>
    <lineage>
        <taxon>Bacteria</taxon>
        <taxon>Bacillati</taxon>
        <taxon>Bacillota</taxon>
        <taxon>Bacilli</taxon>
        <taxon>Bacillales</taxon>
        <taxon>Caryophanaceae</taxon>
        <taxon>Sporosarcina</taxon>
    </lineage>
</organism>
<comment type="caution">
    <text evidence="3">The sequence shown here is derived from an EMBL/GenBank/DDBJ whole genome shotgun (WGS) entry which is preliminary data.</text>
</comment>
<feature type="signal peptide" evidence="1">
    <location>
        <begin position="1"/>
        <end position="26"/>
    </location>
</feature>
<dbReference type="InterPro" id="IPR055188">
    <property type="entry name" value="Choice_anch_I"/>
</dbReference>
<dbReference type="InterPro" id="IPR015943">
    <property type="entry name" value="WD40/YVTN_repeat-like_dom_sf"/>
</dbReference>
<name>A0A927MQN2_9BACL</name>
<dbReference type="RefSeq" id="WP_192599304.1">
    <property type="nucleotide sequence ID" value="NZ_JADBEL010000015.1"/>
</dbReference>
<dbReference type="EMBL" id="JADBEL010000015">
    <property type="protein sequence ID" value="MBE1555596.1"/>
    <property type="molecule type" value="Genomic_DNA"/>
</dbReference>
<dbReference type="Pfam" id="PF22494">
    <property type="entry name" value="choice_anch_I"/>
    <property type="match status" value="1"/>
</dbReference>
<dbReference type="AlphaFoldDB" id="A0A927MQN2"/>
<evidence type="ECO:0000259" key="2">
    <source>
        <dbReference type="Pfam" id="PF22494"/>
    </source>
</evidence>
<evidence type="ECO:0000256" key="1">
    <source>
        <dbReference type="SAM" id="SignalP"/>
    </source>
</evidence>
<accession>A0A927MQN2</accession>
<dbReference type="Gene3D" id="2.130.10.10">
    <property type="entry name" value="YVTN repeat-like/Quinoprotein amine dehydrogenase"/>
    <property type="match status" value="1"/>
</dbReference>
<dbReference type="InterPro" id="IPR011045">
    <property type="entry name" value="N2O_reductase_N"/>
</dbReference>
<feature type="chain" id="PRO_5038008931" evidence="1">
    <location>
        <begin position="27"/>
        <end position="573"/>
    </location>
</feature>
<feature type="domain" description="Choice-of-anchor I" evidence="2">
    <location>
        <begin position="53"/>
        <end position="540"/>
    </location>
</feature>
<evidence type="ECO:0000313" key="3">
    <source>
        <dbReference type="EMBL" id="MBE1555596.1"/>
    </source>
</evidence>
<dbReference type="SUPFAM" id="SSF50974">
    <property type="entry name" value="Nitrous oxide reductase, N-terminal domain"/>
    <property type="match status" value="1"/>
</dbReference>
<sequence>MKKSVIAGLTAIGLLFSTGAPINAMAEVPSFFQYEGSSLPITQIGHYDSLAGKGGTEILAYDPISKQAFVTNGAESGIDILSFADLQNGKFSKVKSKKRVYLKDLGMDRVKDITSIAVHPTDDLIAVAVVSDPSTDRGYIAFLTKDGEFLTKVQVGSLPDMVTFTPDGKKAVVANEGEPSVDYLVDPEGSISVIEIPKKVKKGAVITAKMLTFDKVSLDDKVRVSSKGTIAQQLEPEYVTISPDSKKAFISLQENNAIAAVDLEKDQIIDVKGLGVKDHSIAGNELDAKKNGKTEIEKLPLLGYYMPDAIDSFTVEGTTYILTPNEGDSRDYEAYSEEVKIKKVKDEIKLNADHYQGYTQDELDKLVEEGLLDELADTTITKENGKVDGKYESLYTYGGRSFSIFNADTMELVYDSGSEFERVIAEALPKYFNTTHDEISYDKRSASKGPEPETVVHGMIADKRYAFIALERLSGIMVYDITVPQEAKFVTLISSRDFSGDIEGDVSPEGLQFIPADVSPTEAPLLVATHEISGTVAVYEFGGKIERGVNPKENATRAYAAKVISLMLKKLGK</sequence>
<dbReference type="Proteomes" id="UP000658225">
    <property type="component" value="Unassembled WGS sequence"/>
</dbReference>
<reference evidence="3" key="1">
    <citation type="submission" date="2020-10" db="EMBL/GenBank/DDBJ databases">
        <title>Genomic Encyclopedia of Type Strains, Phase IV (KMG-IV): sequencing the most valuable type-strain genomes for metagenomic binning, comparative biology and taxonomic classification.</title>
        <authorList>
            <person name="Goeker M."/>
        </authorList>
    </citation>
    <scope>NUCLEOTIDE SEQUENCE</scope>
    <source>
        <strain evidence="3">DSM 13886</strain>
    </source>
</reference>
<dbReference type="PANTHER" id="PTHR46928">
    <property type="entry name" value="MESENCHYME-SPECIFIC CELL SURFACE GLYCOPROTEIN"/>
    <property type="match status" value="1"/>
</dbReference>
<evidence type="ECO:0000313" key="4">
    <source>
        <dbReference type="Proteomes" id="UP000658225"/>
    </source>
</evidence>